<evidence type="ECO:0000313" key="2">
    <source>
        <dbReference type="Proteomes" id="UP000611723"/>
    </source>
</evidence>
<dbReference type="Proteomes" id="UP000611723">
    <property type="component" value="Unassembled WGS sequence"/>
</dbReference>
<sequence>MKTAKYLSTFFIAILIHGQETYAQGCSDAGFCTMGAMKPDQAYNEKLPVKLRSIDVTFYEGQSNVSANIKSGILDFGLITRNDIALQFKVPYMWVNGNFGSTSGLGDLSLSATKKIVDHQKYDILATIGAKIPSGRSNLRHKEHDVVLPMYYQVSLGTYDFIMGASFINKDWLFSVGYQQPIIHQNENSFRGSVQNWAWYEGGMDYVWKHDEALDLKRGADVMMRVERNFRLSRLNFNLGLLPIYRVTKDQGKDENGEYQKLEGTTGLALSALGGVGYRFNVFSSIKLIYGMQLADREYNPDGLTRKHVLNVTYHYNF</sequence>
<dbReference type="EMBL" id="JAEQBW010000001">
    <property type="protein sequence ID" value="MBK6264178.1"/>
    <property type="molecule type" value="Genomic_DNA"/>
</dbReference>
<protein>
    <submittedName>
        <fullName evidence="1">Uncharacterized protein</fullName>
    </submittedName>
</protein>
<proteinExistence type="predicted"/>
<accession>A0A935C9C3</accession>
<keyword evidence="2" id="KW-1185">Reference proteome</keyword>
<reference evidence="1" key="1">
    <citation type="submission" date="2021-01" db="EMBL/GenBank/DDBJ databases">
        <title>Marivirga aurantiaca sp. nov., isolated from intertidal surface sediments.</title>
        <authorList>
            <person name="Zhang M."/>
        </authorList>
    </citation>
    <scope>NUCLEOTIDE SEQUENCE</scope>
    <source>
        <strain evidence="1">S37H4</strain>
    </source>
</reference>
<dbReference type="AlphaFoldDB" id="A0A935C9C3"/>
<gene>
    <name evidence="1" type="ORF">JKA74_03945</name>
</gene>
<name>A0A935C9C3_9BACT</name>
<comment type="caution">
    <text evidence="1">The sequence shown here is derived from an EMBL/GenBank/DDBJ whole genome shotgun (WGS) entry which is preliminary data.</text>
</comment>
<organism evidence="1 2">
    <name type="scientific">Marivirga aurantiaca</name>
    <dbReference type="NCBI Taxonomy" id="2802615"/>
    <lineage>
        <taxon>Bacteria</taxon>
        <taxon>Pseudomonadati</taxon>
        <taxon>Bacteroidota</taxon>
        <taxon>Cytophagia</taxon>
        <taxon>Cytophagales</taxon>
        <taxon>Marivirgaceae</taxon>
        <taxon>Marivirga</taxon>
    </lineage>
</organism>
<evidence type="ECO:0000313" key="1">
    <source>
        <dbReference type="EMBL" id="MBK6264178.1"/>
    </source>
</evidence>
<dbReference type="RefSeq" id="WP_201429851.1">
    <property type="nucleotide sequence ID" value="NZ_JAEQBW010000001.1"/>
</dbReference>